<feature type="domain" description="Thioredoxin" evidence="6">
    <location>
        <begin position="46"/>
        <end position="192"/>
    </location>
</feature>
<dbReference type="GO" id="GO:0017004">
    <property type="term" value="P:cytochrome complex assembly"/>
    <property type="evidence" value="ECO:0007669"/>
    <property type="project" value="UniProtKB-KW"/>
</dbReference>
<dbReference type="GO" id="GO:0030313">
    <property type="term" value="C:cell envelope"/>
    <property type="evidence" value="ECO:0007669"/>
    <property type="project" value="UniProtKB-SubCell"/>
</dbReference>
<reference evidence="7" key="1">
    <citation type="submission" date="2020-02" db="EMBL/GenBank/DDBJ databases">
        <authorList>
            <person name="Meier V. D."/>
        </authorList>
    </citation>
    <scope>NUCLEOTIDE SEQUENCE</scope>
    <source>
        <strain evidence="7">AVDCRST_MAG67</strain>
    </source>
</reference>
<dbReference type="InterPro" id="IPR050553">
    <property type="entry name" value="Thioredoxin_ResA/DsbE_sf"/>
</dbReference>
<dbReference type="InterPro" id="IPR000866">
    <property type="entry name" value="AhpC/TSA"/>
</dbReference>
<dbReference type="Pfam" id="PF00578">
    <property type="entry name" value="AhpC-TSA"/>
    <property type="match status" value="1"/>
</dbReference>
<dbReference type="Gene3D" id="3.40.30.10">
    <property type="entry name" value="Glutaredoxin"/>
    <property type="match status" value="1"/>
</dbReference>
<keyword evidence="3" id="KW-0735">Signal-anchor</keyword>
<dbReference type="EMBL" id="CADCVQ010000030">
    <property type="protein sequence ID" value="CAA9477819.1"/>
    <property type="molecule type" value="Genomic_DNA"/>
</dbReference>
<accession>A0A6J4RS81</accession>
<sequence>MRKALVTIACLAVGAAVVVGLLQAGDSNSGGSDVLRPLSLAQVSRPVAGAPAELAALQRRVNDLQPGGARALDAQLRALRGRPVVVNLWASWCDPCIFELPIFQRVALRYGARVAFLGVNSGDNRGDARKLSARFPMPYPSIEDPRQAMTGRYGAVGLPATAFYDARGKRVVHQGRFTSEAQLAAAIERYALAR</sequence>
<dbReference type="AlphaFoldDB" id="A0A6J4RS81"/>
<dbReference type="InterPro" id="IPR013766">
    <property type="entry name" value="Thioredoxin_domain"/>
</dbReference>
<evidence type="ECO:0000256" key="5">
    <source>
        <dbReference type="ARBA" id="ARBA00023284"/>
    </source>
</evidence>
<evidence type="ECO:0000256" key="1">
    <source>
        <dbReference type="ARBA" id="ARBA00004196"/>
    </source>
</evidence>
<name>A0A6J4RS81_9ACTN</name>
<keyword evidence="5" id="KW-0676">Redox-active center</keyword>
<evidence type="ECO:0000256" key="4">
    <source>
        <dbReference type="ARBA" id="ARBA00023157"/>
    </source>
</evidence>
<evidence type="ECO:0000256" key="2">
    <source>
        <dbReference type="ARBA" id="ARBA00022748"/>
    </source>
</evidence>
<comment type="subcellular location">
    <subcellularLocation>
        <location evidence="1">Cell envelope</location>
    </subcellularLocation>
</comment>
<gene>
    <name evidence="7" type="ORF">AVDCRST_MAG67-651</name>
</gene>
<dbReference type="GO" id="GO:0016209">
    <property type="term" value="F:antioxidant activity"/>
    <property type="evidence" value="ECO:0007669"/>
    <property type="project" value="InterPro"/>
</dbReference>
<dbReference type="GO" id="GO:0016491">
    <property type="term" value="F:oxidoreductase activity"/>
    <property type="evidence" value="ECO:0007669"/>
    <property type="project" value="InterPro"/>
</dbReference>
<evidence type="ECO:0000256" key="3">
    <source>
        <dbReference type="ARBA" id="ARBA00022968"/>
    </source>
</evidence>
<dbReference type="PROSITE" id="PS51352">
    <property type="entry name" value="THIOREDOXIN_2"/>
    <property type="match status" value="1"/>
</dbReference>
<keyword evidence="2" id="KW-0201">Cytochrome c-type biogenesis</keyword>
<dbReference type="InterPro" id="IPR036249">
    <property type="entry name" value="Thioredoxin-like_sf"/>
</dbReference>
<dbReference type="PANTHER" id="PTHR42852">
    <property type="entry name" value="THIOL:DISULFIDE INTERCHANGE PROTEIN DSBE"/>
    <property type="match status" value="1"/>
</dbReference>
<organism evidence="7">
    <name type="scientific">uncultured Solirubrobacteraceae bacterium</name>
    <dbReference type="NCBI Taxonomy" id="1162706"/>
    <lineage>
        <taxon>Bacteria</taxon>
        <taxon>Bacillati</taxon>
        <taxon>Actinomycetota</taxon>
        <taxon>Thermoleophilia</taxon>
        <taxon>Solirubrobacterales</taxon>
        <taxon>Solirubrobacteraceae</taxon>
        <taxon>environmental samples</taxon>
    </lineage>
</organism>
<evidence type="ECO:0000259" key="6">
    <source>
        <dbReference type="PROSITE" id="PS51352"/>
    </source>
</evidence>
<evidence type="ECO:0000313" key="7">
    <source>
        <dbReference type="EMBL" id="CAA9477819.1"/>
    </source>
</evidence>
<keyword evidence="3" id="KW-0812">Transmembrane</keyword>
<keyword evidence="4" id="KW-1015">Disulfide bond</keyword>
<dbReference type="SUPFAM" id="SSF52833">
    <property type="entry name" value="Thioredoxin-like"/>
    <property type="match status" value="1"/>
</dbReference>
<proteinExistence type="predicted"/>
<dbReference type="CDD" id="cd02966">
    <property type="entry name" value="TlpA_like_family"/>
    <property type="match status" value="1"/>
</dbReference>
<protein>
    <recommendedName>
        <fullName evidence="6">Thioredoxin domain-containing protein</fullName>
    </recommendedName>
</protein>
<dbReference type="PANTHER" id="PTHR42852:SF6">
    <property type="entry name" value="THIOL:DISULFIDE INTERCHANGE PROTEIN DSBE"/>
    <property type="match status" value="1"/>
</dbReference>